<protein>
    <submittedName>
        <fullName evidence="2">XylR N-terminal domain-containing protein</fullName>
    </submittedName>
</protein>
<comment type="caution">
    <text evidence="2">The sequence shown here is derived from an EMBL/GenBank/DDBJ whole genome shotgun (WGS) entry which is preliminary data.</text>
</comment>
<reference evidence="2 3" key="1">
    <citation type="submission" date="2021-07" db="EMBL/GenBank/DDBJ databases">
        <title>Paenibacillus radiodurans sp. nov., isolated from the southeastern edge of Tengger Desert.</title>
        <authorList>
            <person name="Zhang G."/>
        </authorList>
    </citation>
    <scope>NUCLEOTIDE SEQUENCE [LARGE SCALE GENOMIC DNA]</scope>
    <source>
        <strain evidence="2 3">CCM 7311</strain>
    </source>
</reference>
<accession>A0ABS7C6M7</accession>
<organism evidence="2 3">
    <name type="scientific">Paenibacillus sepulcri</name>
    <dbReference type="NCBI Taxonomy" id="359917"/>
    <lineage>
        <taxon>Bacteria</taxon>
        <taxon>Bacillati</taxon>
        <taxon>Bacillota</taxon>
        <taxon>Bacilli</taxon>
        <taxon>Bacillales</taxon>
        <taxon>Paenibacillaceae</taxon>
        <taxon>Paenibacillus</taxon>
    </lineage>
</organism>
<evidence type="ECO:0000313" key="2">
    <source>
        <dbReference type="EMBL" id="MBW7456580.1"/>
    </source>
</evidence>
<dbReference type="Proteomes" id="UP001519887">
    <property type="component" value="Unassembled WGS sequence"/>
</dbReference>
<sequence>LTRLLRVRMQIMKEHGEIALYNQRPVLAHKQAHHLLKTSLARPLGYCRRNANHHVLIV</sequence>
<evidence type="ECO:0000313" key="3">
    <source>
        <dbReference type="Proteomes" id="UP001519887"/>
    </source>
</evidence>
<dbReference type="EMBL" id="JAHZIK010000613">
    <property type="protein sequence ID" value="MBW7456580.1"/>
    <property type="molecule type" value="Genomic_DNA"/>
</dbReference>
<dbReference type="Pfam" id="PF06505">
    <property type="entry name" value="XylR_N"/>
    <property type="match status" value="1"/>
</dbReference>
<feature type="non-terminal residue" evidence="2">
    <location>
        <position position="1"/>
    </location>
</feature>
<name>A0ABS7C6M7_9BACL</name>
<proteinExistence type="predicted"/>
<evidence type="ECO:0000259" key="1">
    <source>
        <dbReference type="Pfam" id="PF06505"/>
    </source>
</evidence>
<keyword evidence="3" id="KW-1185">Reference proteome</keyword>
<gene>
    <name evidence="2" type="ORF">K0U00_21305</name>
</gene>
<dbReference type="InterPro" id="IPR010523">
    <property type="entry name" value="XylR_N"/>
</dbReference>
<feature type="domain" description="Activator of aromatic catabolism" evidence="1">
    <location>
        <begin position="5"/>
        <end position="47"/>
    </location>
</feature>